<dbReference type="OrthoDB" id="6193797at2"/>
<feature type="repeat" description="TPR" evidence="1">
    <location>
        <begin position="103"/>
        <end position="136"/>
    </location>
</feature>
<accession>A0A317ZIQ8</accession>
<sequence length="293" mass="32511">MARSPRPSLLLCVFTACLFAVTPGIANLPDPAASSSQLVNEAYDLFESGKTDQALESFNKALKENDADLPARLGQAMIFLEQQRHEDAFNSYDQIVQRYPSHAFAWNGRGLAAFNLENFDEALTSFKQATADQPINGFFYESLAWTHLCRGDYSEAATSAKQATLMYNQNGETASYPLLIAYFSQLEGGDENEAMRTLKYAQNNKPANGAWPTPVFEYLMGQLDASDLISFVTDTAQETEAHTYIGLHLRSKGQIDLAQPHLNWVAAKGDERVFEHTLARTLQAQEKVALLLP</sequence>
<dbReference type="PROSITE" id="PS51257">
    <property type="entry name" value="PROKAR_LIPOPROTEIN"/>
    <property type="match status" value="1"/>
</dbReference>
<gene>
    <name evidence="3" type="ORF">DDZ13_08680</name>
</gene>
<dbReference type="InterPro" id="IPR011990">
    <property type="entry name" value="TPR-like_helical_dom_sf"/>
</dbReference>
<dbReference type="RefSeq" id="WP_110131050.1">
    <property type="nucleotide sequence ID" value="NZ_QHJQ01000005.1"/>
</dbReference>
<dbReference type="SMART" id="SM00028">
    <property type="entry name" value="TPR"/>
    <property type="match status" value="4"/>
</dbReference>
<keyword evidence="1" id="KW-0802">TPR repeat</keyword>
<evidence type="ECO:0000313" key="4">
    <source>
        <dbReference type="Proteomes" id="UP000247099"/>
    </source>
</evidence>
<evidence type="ECO:0000256" key="2">
    <source>
        <dbReference type="SAM" id="SignalP"/>
    </source>
</evidence>
<dbReference type="Pfam" id="PF13432">
    <property type="entry name" value="TPR_16"/>
    <property type="match status" value="2"/>
</dbReference>
<proteinExistence type="predicted"/>
<dbReference type="Gene3D" id="1.25.40.10">
    <property type="entry name" value="Tetratricopeptide repeat domain"/>
    <property type="match status" value="1"/>
</dbReference>
<dbReference type="Proteomes" id="UP000247099">
    <property type="component" value="Unassembled WGS sequence"/>
</dbReference>
<comment type="caution">
    <text evidence="3">The sequence shown here is derived from an EMBL/GenBank/DDBJ whole genome shotgun (WGS) entry which is preliminary data.</text>
</comment>
<dbReference type="EMBL" id="QHJQ01000005">
    <property type="protein sequence ID" value="PXA04103.1"/>
    <property type="molecule type" value="Genomic_DNA"/>
</dbReference>
<keyword evidence="2" id="KW-0732">Signal</keyword>
<organism evidence="3 4">
    <name type="scientific">Coraliomargarita sinensis</name>
    <dbReference type="NCBI Taxonomy" id="2174842"/>
    <lineage>
        <taxon>Bacteria</taxon>
        <taxon>Pseudomonadati</taxon>
        <taxon>Verrucomicrobiota</taxon>
        <taxon>Opitutia</taxon>
        <taxon>Puniceicoccales</taxon>
        <taxon>Coraliomargaritaceae</taxon>
        <taxon>Coraliomargarita</taxon>
    </lineage>
</organism>
<dbReference type="AlphaFoldDB" id="A0A317ZIQ8"/>
<feature type="signal peptide" evidence="2">
    <location>
        <begin position="1"/>
        <end position="26"/>
    </location>
</feature>
<reference evidence="3 4" key="1">
    <citation type="submission" date="2018-05" db="EMBL/GenBank/DDBJ databases">
        <title>Coraliomargarita sinensis sp. nov., isolated from a marine solar saltern.</title>
        <authorList>
            <person name="Zhou L.Y."/>
        </authorList>
    </citation>
    <scope>NUCLEOTIDE SEQUENCE [LARGE SCALE GENOMIC DNA]</scope>
    <source>
        <strain evidence="3 4">WN38</strain>
    </source>
</reference>
<name>A0A317ZIQ8_9BACT</name>
<dbReference type="InParanoid" id="A0A317ZIQ8"/>
<dbReference type="InterPro" id="IPR019734">
    <property type="entry name" value="TPR_rpt"/>
</dbReference>
<feature type="chain" id="PRO_5016263550" evidence="2">
    <location>
        <begin position="27"/>
        <end position="293"/>
    </location>
</feature>
<dbReference type="PROSITE" id="PS50005">
    <property type="entry name" value="TPR"/>
    <property type="match status" value="1"/>
</dbReference>
<dbReference type="PANTHER" id="PTHR12558:SF13">
    <property type="entry name" value="CELL DIVISION CYCLE PROTEIN 27 HOMOLOG"/>
    <property type="match status" value="1"/>
</dbReference>
<dbReference type="PANTHER" id="PTHR12558">
    <property type="entry name" value="CELL DIVISION CYCLE 16,23,27"/>
    <property type="match status" value="1"/>
</dbReference>
<protein>
    <submittedName>
        <fullName evidence="3">Uncharacterized protein</fullName>
    </submittedName>
</protein>
<dbReference type="SUPFAM" id="SSF48452">
    <property type="entry name" value="TPR-like"/>
    <property type="match status" value="1"/>
</dbReference>
<evidence type="ECO:0000256" key="1">
    <source>
        <dbReference type="PROSITE-ProRule" id="PRU00339"/>
    </source>
</evidence>
<keyword evidence="4" id="KW-1185">Reference proteome</keyword>
<evidence type="ECO:0000313" key="3">
    <source>
        <dbReference type="EMBL" id="PXA04103.1"/>
    </source>
</evidence>